<gene>
    <name evidence="4" type="ORF">NPD5_850</name>
</gene>
<dbReference type="PANTHER" id="PTHR30328">
    <property type="entry name" value="TRANSCRIPTIONAL REPRESSOR"/>
    <property type="match status" value="1"/>
</dbReference>
<organism evidence="4 5">
    <name type="scientific">Clostridium sporogenes</name>
    <dbReference type="NCBI Taxonomy" id="1509"/>
    <lineage>
        <taxon>Bacteria</taxon>
        <taxon>Bacillati</taxon>
        <taxon>Bacillota</taxon>
        <taxon>Clostridia</taxon>
        <taxon>Eubacteriales</taxon>
        <taxon>Clostridiaceae</taxon>
        <taxon>Clostridium</taxon>
    </lineage>
</organism>
<reference evidence="4 5" key="1">
    <citation type="submission" date="2015-11" db="EMBL/GenBank/DDBJ databases">
        <authorList>
            <person name="Hill K.K."/>
            <person name="Shirey T.B."/>
            <person name="Raphael B."/>
            <person name="Daligault H.E."/>
            <person name="Davenport K.W."/>
            <person name="Bruce D.C."/>
            <person name="Foley B.T."/>
            <person name="Johnson S.L."/>
        </authorList>
    </citation>
    <scope>NUCLEOTIDE SEQUENCE [LARGE SCALE GENOMIC DNA]</scope>
    <source>
        <strain evidence="4 5">CDC_1632</strain>
    </source>
</reference>
<dbReference type="PANTHER" id="PTHR30328:SF54">
    <property type="entry name" value="HTH-TYPE TRANSCRIPTIONAL REPRESSOR SCO4008"/>
    <property type="match status" value="1"/>
</dbReference>
<dbReference type="STRING" id="413999.CBO1193"/>
<dbReference type="Proteomes" id="UP000182204">
    <property type="component" value="Chromosome"/>
</dbReference>
<proteinExistence type="predicted"/>
<feature type="domain" description="HTH tetR-type" evidence="3">
    <location>
        <begin position="8"/>
        <end position="68"/>
    </location>
</feature>
<dbReference type="AlphaFoldDB" id="A0A1L3NH72"/>
<dbReference type="Pfam" id="PF00440">
    <property type="entry name" value="TetR_N"/>
    <property type="match status" value="1"/>
</dbReference>
<dbReference type="GO" id="GO:0003677">
    <property type="term" value="F:DNA binding"/>
    <property type="evidence" value="ECO:0007669"/>
    <property type="project" value="UniProtKB-UniRule"/>
</dbReference>
<evidence type="ECO:0000259" key="3">
    <source>
        <dbReference type="PROSITE" id="PS50977"/>
    </source>
</evidence>
<dbReference type="SUPFAM" id="SSF48498">
    <property type="entry name" value="Tetracyclin repressor-like, C-terminal domain"/>
    <property type="match status" value="1"/>
</dbReference>
<dbReference type="PROSITE" id="PS50977">
    <property type="entry name" value="HTH_TETR_2"/>
    <property type="match status" value="1"/>
</dbReference>
<name>A0A1L3NH72_CLOSG</name>
<feature type="DNA-binding region" description="H-T-H motif" evidence="2">
    <location>
        <begin position="31"/>
        <end position="50"/>
    </location>
</feature>
<accession>A0A1L3NH72</accession>
<dbReference type="Gene3D" id="1.10.357.10">
    <property type="entry name" value="Tetracycline Repressor, domain 2"/>
    <property type="match status" value="1"/>
</dbReference>
<dbReference type="RefSeq" id="WP_072584750.1">
    <property type="nucleotide sequence ID" value="NZ_CP013243.1"/>
</dbReference>
<sequence>MKQKEKNKISRDKILNAAIIEFGTKDYGNASLNNICNDNNISKGLIYHYYKNKDDLFLSCVKYCFDQFVDYIQSEKFDENDFQNIIQKHLDLRYRFFKENIYLRHIFFNAVLQAPMHLKQQIKDIRKNFDNVNISNYRFALSKITLREGITEEEAIEYFWIFQEMFNGYFESKTYQNCEFNGLIKEHEIKLGKILNIMLYGIVKED</sequence>
<dbReference type="InterPro" id="IPR050109">
    <property type="entry name" value="HTH-type_TetR-like_transc_reg"/>
</dbReference>
<evidence type="ECO:0000313" key="4">
    <source>
        <dbReference type="EMBL" id="APH15490.1"/>
    </source>
</evidence>
<dbReference type="EMBL" id="CP013243">
    <property type="protein sequence ID" value="APH15490.1"/>
    <property type="molecule type" value="Genomic_DNA"/>
</dbReference>
<dbReference type="InterPro" id="IPR036271">
    <property type="entry name" value="Tet_transcr_reg_TetR-rel_C_sf"/>
</dbReference>
<dbReference type="GO" id="GO:0006355">
    <property type="term" value="P:regulation of DNA-templated transcription"/>
    <property type="evidence" value="ECO:0007669"/>
    <property type="project" value="UniProtKB-ARBA"/>
</dbReference>
<dbReference type="SUPFAM" id="SSF46689">
    <property type="entry name" value="Homeodomain-like"/>
    <property type="match status" value="1"/>
</dbReference>
<evidence type="ECO:0000313" key="5">
    <source>
        <dbReference type="Proteomes" id="UP000182204"/>
    </source>
</evidence>
<evidence type="ECO:0000256" key="2">
    <source>
        <dbReference type="PROSITE-ProRule" id="PRU00335"/>
    </source>
</evidence>
<dbReference type="Gene3D" id="1.10.10.60">
    <property type="entry name" value="Homeodomain-like"/>
    <property type="match status" value="1"/>
</dbReference>
<keyword evidence="1 2" id="KW-0238">DNA-binding</keyword>
<protein>
    <submittedName>
        <fullName evidence="4">Bacterial regulatory s, tetR family protein</fullName>
    </submittedName>
</protein>
<dbReference type="InterPro" id="IPR009057">
    <property type="entry name" value="Homeodomain-like_sf"/>
</dbReference>
<evidence type="ECO:0000256" key="1">
    <source>
        <dbReference type="ARBA" id="ARBA00023125"/>
    </source>
</evidence>
<dbReference type="InterPro" id="IPR001647">
    <property type="entry name" value="HTH_TetR"/>
</dbReference>